<sequence length="233" mass="26390">MNEVHADHSGKPPGLLIVMHDIPAELDSALNHWYHSEHLSERLGLPGFQSVRRYQATENQPSYMVVYKCDSIDALITPEYRHLIDNPTKSTLEIMPRMRQVIRAACRETWTTGRNIGGTAIVAQCKAVDGQQDRARRFIQEQLAQRLREDGSMVSLSLWEADPEITLATTSDTAQRTGPDHYVDWVLMIEGYDTARLSLALHSEALQSDSKRDGLLIGTLKRYNLMCIYHAQS</sequence>
<name>A9ICH3_BORPD</name>
<organism evidence="1 2">
    <name type="scientific">Bordetella petrii (strain ATCC BAA-461 / DSM 12804 / CCUG 43448 / CIP 107267 / Se-1111R)</name>
    <dbReference type="NCBI Taxonomy" id="340100"/>
    <lineage>
        <taxon>Bacteria</taxon>
        <taxon>Pseudomonadati</taxon>
        <taxon>Pseudomonadota</taxon>
        <taxon>Betaproteobacteria</taxon>
        <taxon>Burkholderiales</taxon>
        <taxon>Alcaligenaceae</taxon>
        <taxon>Bordetella</taxon>
    </lineage>
</organism>
<proteinExistence type="predicted"/>
<reference evidence="1 2" key="1">
    <citation type="journal article" date="2008" name="BMC Genomics">
        <title>The missing link: Bordetella petrii is endowed with both the metabolic versatility of environmental bacteria and virulence traits of pathogenic Bordetellae.</title>
        <authorList>
            <person name="Gross R."/>
            <person name="Guzman C.A."/>
            <person name="Sebaihia M."/>
            <person name="Martins Dos Santos V.A."/>
            <person name="Pieper D.H."/>
            <person name="Koebnik R."/>
            <person name="Lechner M."/>
            <person name="Bartels D."/>
            <person name="Buhrmester J."/>
            <person name="Choudhuri J.V."/>
            <person name="Ebensen T."/>
            <person name="Gaigalat L."/>
            <person name="Herrmann S."/>
            <person name="Khachane A.N."/>
            <person name="Larisch C."/>
            <person name="Link S."/>
            <person name="Linke B."/>
            <person name="Meyer F."/>
            <person name="Mormann S."/>
            <person name="Nakunst D."/>
            <person name="Rueckert C."/>
            <person name="Schneiker-Bekel S."/>
            <person name="Schulze K."/>
            <person name="Vorhoelter F.J."/>
            <person name="Yevsa T."/>
            <person name="Engle J.T."/>
            <person name="Goldman W.E."/>
            <person name="Puehler A."/>
            <person name="Goebel U.B."/>
            <person name="Goesmann A."/>
            <person name="Bloecker H."/>
            <person name="Kaiser O."/>
            <person name="Martinez-Arias R."/>
        </authorList>
    </citation>
    <scope>NUCLEOTIDE SEQUENCE [LARGE SCALE GENOMIC DNA]</scope>
    <source>
        <strain evidence="2">ATCC BAA-461 / DSM 12804 / CCUG 43448 / CIP 107267 / Se-1111R</strain>
    </source>
</reference>
<dbReference type="eggNOG" id="ENOG5032X50">
    <property type="taxonomic scope" value="Bacteria"/>
</dbReference>
<dbReference type="Proteomes" id="UP000001225">
    <property type="component" value="Chromosome"/>
</dbReference>
<gene>
    <name evidence="1" type="ordered locus">Bpet1232</name>
</gene>
<accession>A9ICH3</accession>
<protein>
    <submittedName>
        <fullName evidence="1">Uncharacterized protein</fullName>
    </submittedName>
</protein>
<dbReference type="STRING" id="94624.Bpet1232"/>
<keyword evidence="2" id="KW-1185">Reference proteome</keyword>
<dbReference type="AlphaFoldDB" id="A9ICH3"/>
<evidence type="ECO:0000313" key="2">
    <source>
        <dbReference type="Proteomes" id="UP000001225"/>
    </source>
</evidence>
<dbReference type="KEGG" id="bpt:Bpet1232"/>
<dbReference type="EMBL" id="AM902716">
    <property type="protein sequence ID" value="CAP41566.1"/>
    <property type="molecule type" value="Genomic_DNA"/>
</dbReference>
<evidence type="ECO:0000313" key="1">
    <source>
        <dbReference type="EMBL" id="CAP41566.1"/>
    </source>
</evidence>